<evidence type="ECO:0000313" key="2">
    <source>
        <dbReference type="Proteomes" id="UP000320653"/>
    </source>
</evidence>
<accession>A0A561QGF6</accession>
<sequence length="256" mass="28046">MTEKDMIIDADLNAYVDGQLDTAARLRVETYLADNPQAAARVMTDLSMRTSLKLAMSSNEMLGRAETREAARRLSANLDSRRKWAVVQRIAAVAVLVSVGWLANSSIGPFAPREVNASVRTPPLLEEAIRAHETALVRQGMPSQPQVRAYEREDIRAATAIVMPELPNDWQVDDVQIFPSEFGPSVEARLHTGEGMVISLFAVRPGHFAVEPVKDISMANAEAAWWQIGDVAYAVVSSNAKSGLADEAELLKKSLY</sequence>
<protein>
    <submittedName>
        <fullName evidence="1">Anti-sigma factor RsiW</fullName>
    </submittedName>
</protein>
<evidence type="ECO:0000313" key="1">
    <source>
        <dbReference type="EMBL" id="TWF49467.1"/>
    </source>
</evidence>
<dbReference type="RefSeq" id="WP_145641510.1">
    <property type="nucleotide sequence ID" value="NZ_VIWP01000008.1"/>
</dbReference>
<dbReference type="Proteomes" id="UP000320653">
    <property type="component" value="Unassembled WGS sequence"/>
</dbReference>
<dbReference type="EMBL" id="VIWP01000008">
    <property type="protein sequence ID" value="TWF49467.1"/>
    <property type="molecule type" value="Genomic_DNA"/>
</dbReference>
<keyword evidence="2" id="KW-1185">Reference proteome</keyword>
<proteinExistence type="predicted"/>
<reference evidence="1 2" key="1">
    <citation type="submission" date="2019-06" db="EMBL/GenBank/DDBJ databases">
        <title>Sorghum-associated microbial communities from plants grown in Nebraska, USA.</title>
        <authorList>
            <person name="Schachtman D."/>
        </authorList>
    </citation>
    <scope>NUCLEOTIDE SEQUENCE [LARGE SCALE GENOMIC DNA]</scope>
    <source>
        <strain evidence="1 2">1225</strain>
    </source>
</reference>
<comment type="caution">
    <text evidence="1">The sequence shown here is derived from an EMBL/GenBank/DDBJ whole genome shotgun (WGS) entry which is preliminary data.</text>
</comment>
<gene>
    <name evidence="1" type="ORF">FHW37_108137</name>
</gene>
<dbReference type="OrthoDB" id="9152892at2"/>
<dbReference type="AlphaFoldDB" id="A0A561QGF6"/>
<name>A0A561QGF6_9HYPH</name>
<organism evidence="1 2">
    <name type="scientific">Neorhizobium alkalisoli</name>
    <dbReference type="NCBI Taxonomy" id="528178"/>
    <lineage>
        <taxon>Bacteria</taxon>
        <taxon>Pseudomonadati</taxon>
        <taxon>Pseudomonadota</taxon>
        <taxon>Alphaproteobacteria</taxon>
        <taxon>Hyphomicrobiales</taxon>
        <taxon>Rhizobiaceae</taxon>
        <taxon>Rhizobium/Agrobacterium group</taxon>
        <taxon>Neorhizobium</taxon>
    </lineage>
</organism>